<keyword evidence="3" id="KW-0808">Transferase</keyword>
<evidence type="ECO:0000313" key="12">
    <source>
        <dbReference type="EMBL" id="KAF2798819.1"/>
    </source>
</evidence>
<dbReference type="InterPro" id="IPR014031">
    <property type="entry name" value="Ketoacyl_synth_C"/>
</dbReference>
<dbReference type="InterPro" id="IPR020841">
    <property type="entry name" value="PKS_Beta-ketoAc_synthase_dom"/>
</dbReference>
<dbReference type="GO" id="GO:0006633">
    <property type="term" value="P:fatty acid biosynthetic process"/>
    <property type="evidence" value="ECO:0007669"/>
    <property type="project" value="InterPro"/>
</dbReference>
<dbReference type="InterPro" id="IPR013154">
    <property type="entry name" value="ADH-like_N"/>
</dbReference>
<dbReference type="InterPro" id="IPR049552">
    <property type="entry name" value="PKS_DH_N"/>
</dbReference>
<dbReference type="InterPro" id="IPR018201">
    <property type="entry name" value="Ketoacyl_synth_AS"/>
</dbReference>
<dbReference type="Pfam" id="PF00109">
    <property type="entry name" value="ketoacyl-synt"/>
    <property type="match status" value="1"/>
</dbReference>
<dbReference type="Gene3D" id="3.30.70.3290">
    <property type="match status" value="1"/>
</dbReference>
<dbReference type="PROSITE" id="PS52019">
    <property type="entry name" value="PKS_MFAS_DH"/>
    <property type="match status" value="1"/>
</dbReference>
<dbReference type="SMART" id="SM00827">
    <property type="entry name" value="PKS_AT"/>
    <property type="match status" value="1"/>
</dbReference>
<dbReference type="SMART" id="SM00825">
    <property type="entry name" value="PKS_KS"/>
    <property type="match status" value="1"/>
</dbReference>
<dbReference type="InterPro" id="IPR029063">
    <property type="entry name" value="SAM-dependent_MTases_sf"/>
</dbReference>
<dbReference type="SUPFAM" id="SSF53901">
    <property type="entry name" value="Thiolase-like"/>
    <property type="match status" value="1"/>
</dbReference>
<dbReference type="InterPro" id="IPR020843">
    <property type="entry name" value="ER"/>
</dbReference>
<dbReference type="Pfam" id="PF16197">
    <property type="entry name" value="KAsynt_C_assoc"/>
    <property type="match status" value="1"/>
</dbReference>
<dbReference type="CDD" id="cd05274">
    <property type="entry name" value="KR_FAS_SDR_x"/>
    <property type="match status" value="1"/>
</dbReference>
<dbReference type="InterPro" id="IPR006162">
    <property type="entry name" value="Ppantetheine_attach_site"/>
</dbReference>
<dbReference type="SUPFAM" id="SSF51735">
    <property type="entry name" value="NAD(P)-binding Rossmann-fold domains"/>
    <property type="match status" value="2"/>
</dbReference>
<dbReference type="InterPro" id="IPR011032">
    <property type="entry name" value="GroES-like_sf"/>
</dbReference>
<dbReference type="InterPro" id="IPR016039">
    <property type="entry name" value="Thiolase-like"/>
</dbReference>
<dbReference type="Gene3D" id="3.90.180.10">
    <property type="entry name" value="Medium-chain alcohol dehydrogenases, catalytic domain"/>
    <property type="match status" value="1"/>
</dbReference>
<dbReference type="PANTHER" id="PTHR43775">
    <property type="entry name" value="FATTY ACID SYNTHASE"/>
    <property type="match status" value="1"/>
</dbReference>
<dbReference type="Pfam" id="PF08240">
    <property type="entry name" value="ADH_N"/>
    <property type="match status" value="1"/>
</dbReference>
<dbReference type="InterPro" id="IPR020807">
    <property type="entry name" value="PKS_DH"/>
</dbReference>
<feature type="region of interest" description="N-terminal hotdog fold" evidence="8">
    <location>
        <begin position="978"/>
        <end position="1111"/>
    </location>
</feature>
<dbReference type="InterPro" id="IPR032821">
    <property type="entry name" value="PKS_assoc"/>
</dbReference>
<accession>A0A6A6XR27</accession>
<evidence type="ECO:0000256" key="6">
    <source>
        <dbReference type="ARBA" id="ARBA00023268"/>
    </source>
</evidence>
<keyword evidence="6" id="KW-0511">Multifunctional enzyme</keyword>
<dbReference type="Gene3D" id="3.40.366.10">
    <property type="entry name" value="Malonyl-Coenzyme A Acyl Carrier Protein, domain 2"/>
    <property type="match status" value="1"/>
</dbReference>
<organism evidence="12 13">
    <name type="scientific">Melanomma pulvis-pyrius CBS 109.77</name>
    <dbReference type="NCBI Taxonomy" id="1314802"/>
    <lineage>
        <taxon>Eukaryota</taxon>
        <taxon>Fungi</taxon>
        <taxon>Dikarya</taxon>
        <taxon>Ascomycota</taxon>
        <taxon>Pezizomycotina</taxon>
        <taxon>Dothideomycetes</taxon>
        <taxon>Pleosporomycetidae</taxon>
        <taxon>Pleosporales</taxon>
        <taxon>Melanommataceae</taxon>
        <taxon>Melanomma</taxon>
    </lineage>
</organism>
<dbReference type="GO" id="GO:0031177">
    <property type="term" value="F:phosphopantetheine binding"/>
    <property type="evidence" value="ECO:0007669"/>
    <property type="project" value="InterPro"/>
</dbReference>
<name>A0A6A6XR27_9PLEO</name>
<keyword evidence="7" id="KW-0012">Acyltransferase</keyword>
<dbReference type="GO" id="GO:0030639">
    <property type="term" value="P:polyketide biosynthetic process"/>
    <property type="evidence" value="ECO:0007669"/>
    <property type="project" value="UniProtKB-ARBA"/>
</dbReference>
<feature type="domain" description="PKS/mFAS DH" evidence="11">
    <location>
        <begin position="978"/>
        <end position="1296"/>
    </location>
</feature>
<dbReference type="Proteomes" id="UP000799757">
    <property type="component" value="Unassembled WGS sequence"/>
</dbReference>
<dbReference type="SUPFAM" id="SSF53335">
    <property type="entry name" value="S-adenosyl-L-methionine-dependent methyltransferases"/>
    <property type="match status" value="1"/>
</dbReference>
<dbReference type="Pfam" id="PF21089">
    <property type="entry name" value="PKS_DH_N"/>
    <property type="match status" value="1"/>
</dbReference>
<dbReference type="InterPro" id="IPR049900">
    <property type="entry name" value="PKS_mFAS_DH"/>
</dbReference>
<dbReference type="InterPro" id="IPR016035">
    <property type="entry name" value="Acyl_Trfase/lysoPLipase"/>
</dbReference>
<dbReference type="Gene3D" id="3.40.50.720">
    <property type="entry name" value="NAD(P)-binding Rossmann-like Domain"/>
    <property type="match status" value="1"/>
</dbReference>
<dbReference type="Pfam" id="PF00698">
    <property type="entry name" value="Acyl_transf_1"/>
    <property type="match status" value="1"/>
</dbReference>
<dbReference type="CDD" id="cd05195">
    <property type="entry name" value="enoyl_red"/>
    <property type="match status" value="1"/>
</dbReference>
<dbReference type="InterPro" id="IPR001227">
    <property type="entry name" value="Ac_transferase_dom_sf"/>
</dbReference>
<dbReference type="InterPro" id="IPR009081">
    <property type="entry name" value="PP-bd_ACP"/>
</dbReference>
<dbReference type="InterPro" id="IPR049551">
    <property type="entry name" value="PKS_DH_C"/>
</dbReference>
<protein>
    <submittedName>
        <fullName evidence="12">Reducing type I polyketide synthase</fullName>
    </submittedName>
</protein>
<dbReference type="Pfam" id="PF13602">
    <property type="entry name" value="ADH_zinc_N_2"/>
    <property type="match status" value="1"/>
</dbReference>
<dbReference type="PROSITE" id="PS50075">
    <property type="entry name" value="CARRIER"/>
    <property type="match status" value="1"/>
</dbReference>
<dbReference type="InterPro" id="IPR013968">
    <property type="entry name" value="PKS_KR"/>
</dbReference>
<dbReference type="GO" id="GO:0004312">
    <property type="term" value="F:fatty acid synthase activity"/>
    <property type="evidence" value="ECO:0007669"/>
    <property type="project" value="TreeGrafter"/>
</dbReference>
<dbReference type="InterPro" id="IPR056501">
    <property type="entry name" value="NAD-bd_HRPKS_sdrA"/>
</dbReference>
<dbReference type="GO" id="GO:1901336">
    <property type="term" value="P:lactone biosynthetic process"/>
    <property type="evidence" value="ECO:0007669"/>
    <property type="project" value="UniProtKB-ARBA"/>
</dbReference>
<dbReference type="SMART" id="SM00823">
    <property type="entry name" value="PKS_PP"/>
    <property type="match status" value="1"/>
</dbReference>
<dbReference type="Gene3D" id="3.40.47.10">
    <property type="match status" value="1"/>
</dbReference>
<evidence type="ECO:0000259" key="9">
    <source>
        <dbReference type="PROSITE" id="PS50075"/>
    </source>
</evidence>
<dbReference type="InterPro" id="IPR036736">
    <property type="entry name" value="ACP-like_sf"/>
</dbReference>
<dbReference type="SMART" id="SM00829">
    <property type="entry name" value="PKS_ER"/>
    <property type="match status" value="1"/>
</dbReference>
<evidence type="ECO:0000313" key="13">
    <source>
        <dbReference type="Proteomes" id="UP000799757"/>
    </source>
</evidence>
<feature type="active site" description="Proton acceptor; for dehydratase activity" evidence="8">
    <location>
        <position position="1010"/>
    </location>
</feature>
<feature type="domain" description="Ketosynthase family 3 (KS3)" evidence="10">
    <location>
        <begin position="20"/>
        <end position="445"/>
    </location>
</feature>
<evidence type="ECO:0000259" key="11">
    <source>
        <dbReference type="PROSITE" id="PS52019"/>
    </source>
</evidence>
<dbReference type="SMART" id="SM00826">
    <property type="entry name" value="PKS_DH"/>
    <property type="match status" value="1"/>
</dbReference>
<dbReference type="PROSITE" id="PS52004">
    <property type="entry name" value="KS3_2"/>
    <property type="match status" value="1"/>
</dbReference>
<keyword evidence="5" id="KW-0560">Oxidoreductase</keyword>
<dbReference type="InterPro" id="IPR014043">
    <property type="entry name" value="Acyl_transferase_dom"/>
</dbReference>
<keyword evidence="2" id="KW-0597">Phosphoprotein</keyword>
<dbReference type="InterPro" id="IPR014030">
    <property type="entry name" value="Ketoacyl_synth_N"/>
</dbReference>
<dbReference type="InterPro" id="IPR020806">
    <property type="entry name" value="PKS_PP-bd"/>
</dbReference>
<dbReference type="PROSITE" id="PS00606">
    <property type="entry name" value="KS3_1"/>
    <property type="match status" value="1"/>
</dbReference>
<feature type="active site" description="Proton donor; for dehydratase activity" evidence="8">
    <location>
        <position position="1206"/>
    </location>
</feature>
<dbReference type="InterPro" id="IPR036291">
    <property type="entry name" value="NAD(P)-bd_dom_sf"/>
</dbReference>
<dbReference type="SUPFAM" id="SSF55048">
    <property type="entry name" value="Probable ACP-binding domain of malonyl-CoA ACP transacylase"/>
    <property type="match status" value="1"/>
</dbReference>
<dbReference type="GO" id="GO:0016491">
    <property type="term" value="F:oxidoreductase activity"/>
    <property type="evidence" value="ECO:0007669"/>
    <property type="project" value="UniProtKB-KW"/>
</dbReference>
<dbReference type="PANTHER" id="PTHR43775:SF29">
    <property type="entry name" value="ASPERFURANONE POLYKETIDE SYNTHASE AFOG-RELATED"/>
    <property type="match status" value="1"/>
</dbReference>
<dbReference type="FunFam" id="3.40.50.720:FF:000209">
    <property type="entry name" value="Polyketide synthase Pks12"/>
    <property type="match status" value="1"/>
</dbReference>
<dbReference type="Pfam" id="PF08659">
    <property type="entry name" value="KR"/>
    <property type="match status" value="1"/>
</dbReference>
<evidence type="ECO:0000256" key="8">
    <source>
        <dbReference type="PROSITE-ProRule" id="PRU01363"/>
    </source>
</evidence>
<dbReference type="Pfam" id="PF23114">
    <property type="entry name" value="NAD-bd_HRPKS_sdrA"/>
    <property type="match status" value="1"/>
</dbReference>
<dbReference type="Pfam" id="PF02801">
    <property type="entry name" value="Ketoacyl-synt_C"/>
    <property type="match status" value="1"/>
</dbReference>
<dbReference type="Pfam" id="PF14765">
    <property type="entry name" value="PS-DH"/>
    <property type="match status" value="1"/>
</dbReference>
<dbReference type="PROSITE" id="PS00012">
    <property type="entry name" value="PHOSPHOPANTETHEINE"/>
    <property type="match status" value="1"/>
</dbReference>
<dbReference type="InterPro" id="IPR042104">
    <property type="entry name" value="PKS_dehydratase_sf"/>
</dbReference>
<reference evidence="12" key="1">
    <citation type="journal article" date="2020" name="Stud. Mycol.">
        <title>101 Dothideomycetes genomes: a test case for predicting lifestyles and emergence of pathogens.</title>
        <authorList>
            <person name="Haridas S."/>
            <person name="Albert R."/>
            <person name="Binder M."/>
            <person name="Bloem J."/>
            <person name="Labutti K."/>
            <person name="Salamov A."/>
            <person name="Andreopoulos B."/>
            <person name="Baker S."/>
            <person name="Barry K."/>
            <person name="Bills G."/>
            <person name="Bluhm B."/>
            <person name="Cannon C."/>
            <person name="Castanera R."/>
            <person name="Culley D."/>
            <person name="Daum C."/>
            <person name="Ezra D."/>
            <person name="Gonzalez J."/>
            <person name="Henrissat B."/>
            <person name="Kuo A."/>
            <person name="Liang C."/>
            <person name="Lipzen A."/>
            <person name="Lutzoni F."/>
            <person name="Magnuson J."/>
            <person name="Mondo S."/>
            <person name="Nolan M."/>
            <person name="Ohm R."/>
            <person name="Pangilinan J."/>
            <person name="Park H.-J."/>
            <person name="Ramirez L."/>
            <person name="Alfaro M."/>
            <person name="Sun H."/>
            <person name="Tritt A."/>
            <person name="Yoshinaga Y."/>
            <person name="Zwiers L.-H."/>
            <person name="Turgeon B."/>
            <person name="Goodwin S."/>
            <person name="Spatafora J."/>
            <person name="Crous P."/>
            <person name="Grigoriev I."/>
        </authorList>
    </citation>
    <scope>NUCLEOTIDE SEQUENCE</scope>
    <source>
        <strain evidence="12">CBS 109.77</strain>
    </source>
</reference>
<dbReference type="Gene3D" id="3.10.129.110">
    <property type="entry name" value="Polyketide synthase dehydratase"/>
    <property type="match status" value="1"/>
</dbReference>
<proteinExistence type="predicted"/>
<keyword evidence="4" id="KW-0521">NADP</keyword>
<dbReference type="CDD" id="cd00833">
    <property type="entry name" value="PKS"/>
    <property type="match status" value="1"/>
</dbReference>
<evidence type="ECO:0000256" key="2">
    <source>
        <dbReference type="ARBA" id="ARBA00022553"/>
    </source>
</evidence>
<dbReference type="SUPFAM" id="SSF52151">
    <property type="entry name" value="FabD/lysophospholipase-like"/>
    <property type="match status" value="1"/>
</dbReference>
<keyword evidence="13" id="KW-1185">Reference proteome</keyword>
<dbReference type="SUPFAM" id="SSF50129">
    <property type="entry name" value="GroES-like"/>
    <property type="match status" value="1"/>
</dbReference>
<evidence type="ECO:0000256" key="7">
    <source>
        <dbReference type="ARBA" id="ARBA00023315"/>
    </source>
</evidence>
<evidence type="ECO:0000259" key="10">
    <source>
        <dbReference type="PROSITE" id="PS52004"/>
    </source>
</evidence>
<dbReference type="Gene3D" id="3.40.50.150">
    <property type="entry name" value="Vaccinia Virus protein VP39"/>
    <property type="match status" value="1"/>
</dbReference>
<keyword evidence="1" id="KW-0596">Phosphopantetheine</keyword>
<evidence type="ECO:0000256" key="4">
    <source>
        <dbReference type="ARBA" id="ARBA00022857"/>
    </source>
</evidence>
<gene>
    <name evidence="12" type="ORF">K505DRAFT_232498</name>
</gene>
<feature type="region of interest" description="C-terminal hotdog fold" evidence="8">
    <location>
        <begin position="1144"/>
        <end position="1296"/>
    </location>
</feature>
<dbReference type="SMART" id="SM00822">
    <property type="entry name" value="PKS_KR"/>
    <property type="match status" value="1"/>
</dbReference>
<dbReference type="EMBL" id="MU001776">
    <property type="protein sequence ID" value="KAF2798819.1"/>
    <property type="molecule type" value="Genomic_DNA"/>
</dbReference>
<evidence type="ECO:0000256" key="1">
    <source>
        <dbReference type="ARBA" id="ARBA00022450"/>
    </source>
</evidence>
<dbReference type="GO" id="GO:0004315">
    <property type="term" value="F:3-oxoacyl-[acyl-carrier-protein] synthase activity"/>
    <property type="evidence" value="ECO:0007669"/>
    <property type="project" value="InterPro"/>
</dbReference>
<dbReference type="OrthoDB" id="329835at2759"/>
<evidence type="ECO:0000256" key="5">
    <source>
        <dbReference type="ARBA" id="ARBA00023002"/>
    </source>
</evidence>
<dbReference type="InterPro" id="IPR050091">
    <property type="entry name" value="PKS_NRPS_Biosynth_Enz"/>
</dbReference>
<dbReference type="InterPro" id="IPR016036">
    <property type="entry name" value="Malonyl_transacylase_ACP-bd"/>
</dbReference>
<dbReference type="Gene3D" id="1.10.1200.10">
    <property type="entry name" value="ACP-like"/>
    <property type="match status" value="1"/>
</dbReference>
<evidence type="ECO:0000256" key="3">
    <source>
        <dbReference type="ARBA" id="ARBA00022679"/>
    </source>
</evidence>
<feature type="domain" description="Carrier" evidence="9">
    <location>
        <begin position="2459"/>
        <end position="2537"/>
    </location>
</feature>
<sequence length="2545" mass="279872">MPFHPPDDTFQGKDDAHNGPESIAIVGLSFQFPGGCDTTEAFWQTLVERRNTATEAPTDRYSAESLWHPDTSRRGTVGFRGGHFLTRDIAKFDAPFFSISDTEAAALDPQQRGLLETTFRALENAGQVLDQVAGSNTSVFTGCFTDDWELLSMKDSEQCASHTGVGIEASMLANRLSWFFDFKGTSCNLDSACSSGLLAVDLACKSLASGDSDMSIAAGCNLLLYPDIIHPLSNLGLLSPDSLSYPFDARANGYGRGDGFGVLVLKRVSDAIANNDVIRAVIRATGSNQDGRTSTITQPSGEAQADLIRSTYARAGLSLGVTRFVEAHGTGTQTGDPIEADAIGKTFRPYRSADEPLFVGALKSNIGHLEGASGIAGVIKTVLVLERGIIPPNANFDTLNPKIDVNYLRIKLPEEPTKWPSKGPRRASVNSFGFGGSNSHVVIDDAHHYLRARGLKGNHNTLVDPETPDHDYVHVGANGFSLSDEQPLPKLVVLSANDETTLQTQVTTHSEFFHDFPAGSLPHVELLQDLAYTLNERRHAFSWRSAAVIDSPNELEILKTRFSAPVKSTDDPAACFVFTGQGAQYPGDRLRCLEQFKIFRSRLEEAQECLMDLGCQWKIRDELYKEKSLSNIDRAEFSQPLSTIIQIALVDLLRSFGIFPSAVVGHSSGEIAAAYCTGVLCARSAIKVAYFRGYHTAILAASKGHLGGMMAVALSAQEVLSYINKSSFETGAPKLTIACINSPKSVTISGDCHQLDLLETRLSEKSVFVRRLNVDMAYHSPAMQALAEPYYDSIGTLVKGTAPPHVVTMLSTVTGKWVRDETLRTPQYWVDNLISPVQFSPAVERLNFQASRKVWKRLDCSHRNHPRATFMLEVGFHGALRGPLQDILGAVPGGAKIGYETILVRNQPPFKTLLGSIGQLFCHGYAVDLRALNTGGNAVSRAPKLLCNLPEYQFNHSKAYWEESRIAQRFRLHPQKKLDLLGKPSADWNKAEAKWRNFIRVAEMPWVEDHKINGTTIYPGAGMLVMAIEAANQLAIAGREIEGFELKDIQFLSTLAIPRTSNGIETHLYLRESRSASSYETPWSEFRLFCYDKEQWTENCCGSIRVQYKTTIDTVGEYNFTDKEKVEEVKICRAREVSISDPTGHEFDHAKMYACLRKSGFDFGSSFQLLRNGVFVSGQAKADVILYEWPIDAFPQTHIVHPCSLDAMLHLSVATFAEGGRTIVPTAIPSALRKLWISKDGLSSAKAKSVRTSVWMTRADSRGTEYNISALDASGSKVLVRGEGLQSTIIANVSASSTASRNDENQVCYHLNWKPDAAFMTKKQLATYCAHARPHDPEPRQYCEDLAFVLIAFLTRAMEELSNADLSKISTQHLRYMDWATDQLSKFQHGLLPGTSLMWLELIRDEDNLAKKCNAVAEIGELGPTFVETGVQLSKILRGEVTPPKGLFKAPPQGIKFPQHLWPILTCYLDILNHKSRRLKLLEISSEEDSRMLSSLEFAEYTNVEFKAFIMNKDATIQGFKQGCYDVVCVTNVTRTIACEVDVALRNIRNLLRTGGSLILYEPTGPNALATNFISGLLPGRELGFPLDSAMWTKALRRNGFHGIDLEIPDFLAPECHQNSIMIARAANIINGVNGANGEAKVPRPIIVMDLSSDFQKDICVRLQSIVSEDYRMMDLSQASHVANKAETSFIFIEELENHKLMYLSEPEYKGLQSVLTTCKASLWVTNGGGLISQTPTTGVADGLFRVLRNERPDSPHATLGLDVGTAITDDQVGLIHKVFQEIVKLRDPSTHDQEYVEVNGVLHIPRVMEAKDNTENIFQGTLVQRTISQPIQTCPPIQLAVDSTGFLDSIHFIEDDIFNQPLESDEVEIEVRAAGLNFRDVLVALGRISSPVYGSEASGIVTRVGSPSLEVSPGDRVVMIGPGMMRTFARSKAHRVLKIEEKMSFPEAASISTQFCTAWQTVHELAHLQAHESILIHTGAGGTGQAAIQVAQYIGATIYATVGSDAKRKLLIEEYRIPESHIFYSRNTSFAKGVMRMTGNGVDVVLNSLSGDSLIASWECIAPYGRFVELGKKDILQNSNLPMYMFRQNASFICFDAFKFAEDRPKEYRKLFEKVVGMFKEGVLTPAKPLHVFPISKVEDAFRAMQDGKLAGKIVLEMAEDTEINATLRTKPSFTIDENSTYLIAGGFGGLGRNVARWLADRGARNLLLLSRSGPRKESAQALMKELAARGVVARAPVCDVTDFEAVKKVIDECAQEMPPIKGCVQASMVLRDFTFDKMTYANWRLGTDCKTIGSWNLHKLLPIDLNFFILISSASGVVGLHGQANYAAGNAYMDALARYRISLGLRATSLDLGALTDDGLLAEDPEFLSRVLSYGALNGISRTYFNAIMDYYCNPSLPPQTCTQSQPIVGLCTGDDGIITSRQPIFRKLATKATSATASSSPKNQDWKAIFAEPAKHDIADLITTALIRKLAKTNSSLQGEIDVCKPLVTYGVDSLLAVELRSWLAKEFGADVALLEIQGGVGFESLGRIVAGRSVFNKDVED</sequence>
<dbReference type="InterPro" id="IPR057326">
    <property type="entry name" value="KR_dom"/>
</dbReference>
<dbReference type="SUPFAM" id="SSF47336">
    <property type="entry name" value="ACP-like"/>
    <property type="match status" value="1"/>
</dbReference>